<comment type="caution">
    <text evidence="2">The sequence shown here is derived from an EMBL/GenBank/DDBJ whole genome shotgun (WGS) entry which is preliminary data.</text>
</comment>
<dbReference type="OrthoDB" id="8825892at2759"/>
<dbReference type="InterPro" id="IPR036179">
    <property type="entry name" value="Ig-like_dom_sf"/>
</dbReference>
<dbReference type="Proteomes" id="UP000502823">
    <property type="component" value="Unassembled WGS sequence"/>
</dbReference>
<dbReference type="InterPro" id="IPR003599">
    <property type="entry name" value="Ig_sub"/>
</dbReference>
<dbReference type="InParanoid" id="A0A6L2Q420"/>
<feature type="non-terminal residue" evidence="2">
    <location>
        <position position="224"/>
    </location>
</feature>
<dbReference type="Gene3D" id="2.60.40.10">
    <property type="entry name" value="Immunoglobulins"/>
    <property type="match status" value="2"/>
</dbReference>
<dbReference type="EMBL" id="BLKM01006251">
    <property type="protein sequence ID" value="GFG36597.1"/>
    <property type="molecule type" value="Genomic_DNA"/>
</dbReference>
<dbReference type="SUPFAM" id="SSF48726">
    <property type="entry name" value="Immunoglobulin"/>
    <property type="match status" value="2"/>
</dbReference>
<protein>
    <recommendedName>
        <fullName evidence="1">Ig-like domain-containing protein</fullName>
    </recommendedName>
</protein>
<evidence type="ECO:0000313" key="3">
    <source>
        <dbReference type="Proteomes" id="UP000502823"/>
    </source>
</evidence>
<dbReference type="AlphaFoldDB" id="A0A6L2Q420"/>
<keyword evidence="3" id="KW-1185">Reference proteome</keyword>
<proteinExistence type="predicted"/>
<dbReference type="Pfam" id="PF13927">
    <property type="entry name" value="Ig_3"/>
    <property type="match status" value="1"/>
</dbReference>
<dbReference type="PROSITE" id="PS50835">
    <property type="entry name" value="IG_LIKE"/>
    <property type="match status" value="2"/>
</dbReference>
<gene>
    <name evidence="2" type="ORF">Cfor_06206</name>
</gene>
<name>A0A6L2Q420_COPFO</name>
<evidence type="ECO:0000259" key="1">
    <source>
        <dbReference type="PROSITE" id="PS50835"/>
    </source>
</evidence>
<dbReference type="PANTHER" id="PTHR23278:SF30">
    <property type="entry name" value="SIDESTEP VIII, ISOFORM B"/>
    <property type="match status" value="1"/>
</dbReference>
<evidence type="ECO:0000313" key="2">
    <source>
        <dbReference type="EMBL" id="GFG36597.1"/>
    </source>
</evidence>
<organism evidence="2 3">
    <name type="scientific">Coptotermes formosanus</name>
    <name type="common">Formosan subterranean termite</name>
    <dbReference type="NCBI Taxonomy" id="36987"/>
    <lineage>
        <taxon>Eukaryota</taxon>
        <taxon>Metazoa</taxon>
        <taxon>Ecdysozoa</taxon>
        <taxon>Arthropoda</taxon>
        <taxon>Hexapoda</taxon>
        <taxon>Insecta</taxon>
        <taxon>Pterygota</taxon>
        <taxon>Neoptera</taxon>
        <taxon>Polyneoptera</taxon>
        <taxon>Dictyoptera</taxon>
        <taxon>Blattodea</taxon>
        <taxon>Blattoidea</taxon>
        <taxon>Termitoidae</taxon>
        <taxon>Rhinotermitidae</taxon>
        <taxon>Coptotermes</taxon>
    </lineage>
</organism>
<dbReference type="Pfam" id="PF07686">
    <property type="entry name" value="V-set"/>
    <property type="match status" value="1"/>
</dbReference>
<feature type="non-terminal residue" evidence="2">
    <location>
        <position position="1"/>
    </location>
</feature>
<sequence>ASVETTAVLTGVARLPCSLQTTDPTDKVTLVIWYKDSSNTPIYSLDARGRSLDQATHWADEHALGGRAFFRVTETELPAGTHLAVENVRDMDAGSYKCRVDFQGSPTRNSMVNLTVIVPPRKLTILDENGTNVQQKRVIGPYTEGSTAQITCVATGGRPAPRVTWWKEGIEIDNSDEALSERRVKNILRLENLERRHLNTVLTCKASNNDMVSPLTANVTLDIY</sequence>
<feature type="domain" description="Ig-like" evidence="1">
    <location>
        <begin position="120"/>
        <end position="220"/>
    </location>
</feature>
<dbReference type="InterPro" id="IPR007110">
    <property type="entry name" value="Ig-like_dom"/>
</dbReference>
<dbReference type="InterPro" id="IPR013783">
    <property type="entry name" value="Ig-like_fold"/>
</dbReference>
<accession>A0A6L2Q420</accession>
<dbReference type="InterPro" id="IPR013106">
    <property type="entry name" value="Ig_V-set"/>
</dbReference>
<dbReference type="PANTHER" id="PTHR23278">
    <property type="entry name" value="SIDESTEP PROTEIN"/>
    <property type="match status" value="1"/>
</dbReference>
<reference evidence="3" key="1">
    <citation type="submission" date="2020-01" db="EMBL/GenBank/DDBJ databases">
        <title>Draft genome sequence of the Termite Coptotermes fromosanus.</title>
        <authorList>
            <person name="Itakura S."/>
            <person name="Yosikawa Y."/>
            <person name="Umezawa K."/>
        </authorList>
    </citation>
    <scope>NUCLEOTIDE SEQUENCE [LARGE SCALE GENOMIC DNA]</scope>
</reference>
<dbReference type="SMART" id="SM00409">
    <property type="entry name" value="IG"/>
    <property type="match status" value="2"/>
</dbReference>
<feature type="domain" description="Ig-like" evidence="1">
    <location>
        <begin position="1"/>
        <end position="115"/>
    </location>
</feature>